<proteinExistence type="predicted"/>
<comment type="caution">
    <text evidence="1">The sequence shown here is derived from an EMBL/GenBank/DDBJ whole genome shotgun (WGS) entry which is preliminary data.</text>
</comment>
<feature type="non-terminal residue" evidence="1">
    <location>
        <position position="1"/>
    </location>
</feature>
<protein>
    <submittedName>
        <fullName evidence="1">1327_t:CDS:1</fullName>
    </submittedName>
</protein>
<gene>
    <name evidence="1" type="ORF">SPELUC_LOCUS370</name>
</gene>
<evidence type="ECO:0000313" key="1">
    <source>
        <dbReference type="EMBL" id="CAG8443838.1"/>
    </source>
</evidence>
<evidence type="ECO:0000313" key="2">
    <source>
        <dbReference type="Proteomes" id="UP000789366"/>
    </source>
</evidence>
<keyword evidence="2" id="KW-1185">Reference proteome</keyword>
<dbReference type="EMBL" id="CAJVPW010000127">
    <property type="protein sequence ID" value="CAG8443838.1"/>
    <property type="molecule type" value="Genomic_DNA"/>
</dbReference>
<name>A0ACA9JZH2_9GLOM</name>
<sequence>KLPTTTQTNPKEGIVTEWTSQIEQSFTQMQLRKDIQQVEQKLSYTNPQKRMKEVSEKLHMNLNPKKDLIGLKVYLKELQIVLKNYEFQIESQKNQEQLFKEIQEAYNVKYALENIGNINIDTVQMQYVTSVKEKDTPTRTV</sequence>
<reference evidence="1" key="1">
    <citation type="submission" date="2021-06" db="EMBL/GenBank/DDBJ databases">
        <authorList>
            <person name="Kallberg Y."/>
            <person name="Tangrot J."/>
            <person name="Rosling A."/>
        </authorList>
    </citation>
    <scope>NUCLEOTIDE SEQUENCE</scope>
    <source>
        <strain evidence="1">28 12/20/2015</strain>
    </source>
</reference>
<accession>A0ACA9JZH2</accession>
<dbReference type="Proteomes" id="UP000789366">
    <property type="component" value="Unassembled WGS sequence"/>
</dbReference>
<organism evidence="1 2">
    <name type="scientific">Cetraspora pellucida</name>
    <dbReference type="NCBI Taxonomy" id="1433469"/>
    <lineage>
        <taxon>Eukaryota</taxon>
        <taxon>Fungi</taxon>
        <taxon>Fungi incertae sedis</taxon>
        <taxon>Mucoromycota</taxon>
        <taxon>Glomeromycotina</taxon>
        <taxon>Glomeromycetes</taxon>
        <taxon>Diversisporales</taxon>
        <taxon>Gigasporaceae</taxon>
        <taxon>Cetraspora</taxon>
    </lineage>
</organism>